<dbReference type="GO" id="GO:0016020">
    <property type="term" value="C:membrane"/>
    <property type="evidence" value="ECO:0007669"/>
    <property type="project" value="UniProtKB-SubCell"/>
</dbReference>
<keyword evidence="4 6" id="KW-1133">Transmembrane helix</keyword>
<name>A0A1E5V0V8_9POAL</name>
<feature type="transmembrane region" description="Helical" evidence="6">
    <location>
        <begin position="126"/>
        <end position="145"/>
    </location>
</feature>
<keyword evidence="3 6" id="KW-0812">Transmembrane</keyword>
<gene>
    <name evidence="8" type="ORF">BAE44_0020197</name>
</gene>
<evidence type="ECO:0000313" key="8">
    <source>
        <dbReference type="EMBL" id="OEL18786.1"/>
    </source>
</evidence>
<dbReference type="GO" id="GO:0006629">
    <property type="term" value="P:lipid metabolic process"/>
    <property type="evidence" value="ECO:0007669"/>
    <property type="project" value="InterPro"/>
</dbReference>
<evidence type="ECO:0000313" key="9">
    <source>
        <dbReference type="Proteomes" id="UP000095767"/>
    </source>
</evidence>
<dbReference type="PANTHER" id="PTHR10556:SF35">
    <property type="entry name" value="3-OXO-5-ALPHA-STEROID 4-DEHYDROGENASE FAMILY PROTEIN"/>
    <property type="match status" value="1"/>
</dbReference>
<dbReference type="PROSITE" id="PS50244">
    <property type="entry name" value="S5A_REDUCTASE"/>
    <property type="match status" value="1"/>
</dbReference>
<keyword evidence="9" id="KW-1185">Reference proteome</keyword>
<comment type="caution">
    <text evidence="8">The sequence shown here is derived from an EMBL/GenBank/DDBJ whole genome shotgun (WGS) entry which is preliminary data.</text>
</comment>
<dbReference type="GO" id="GO:0016627">
    <property type="term" value="F:oxidoreductase activity, acting on the CH-CH group of donors"/>
    <property type="evidence" value="ECO:0007669"/>
    <property type="project" value="InterPro"/>
</dbReference>
<evidence type="ECO:0000256" key="2">
    <source>
        <dbReference type="ARBA" id="ARBA00007742"/>
    </source>
</evidence>
<dbReference type="PANTHER" id="PTHR10556">
    <property type="entry name" value="3-OXO-5-ALPHA-STEROID 4-DEHYDROGENASE"/>
    <property type="match status" value="1"/>
</dbReference>
<proteinExistence type="inferred from homology"/>
<evidence type="ECO:0000259" key="7">
    <source>
        <dbReference type="Pfam" id="PF02544"/>
    </source>
</evidence>
<dbReference type="OrthoDB" id="5788137at2759"/>
<comment type="subcellular location">
    <subcellularLocation>
        <location evidence="1">Membrane</location>
        <topology evidence="1">Multi-pass membrane protein</topology>
    </subcellularLocation>
</comment>
<evidence type="ECO:0000256" key="3">
    <source>
        <dbReference type="ARBA" id="ARBA00022692"/>
    </source>
</evidence>
<feature type="transmembrane region" description="Helical" evidence="6">
    <location>
        <begin position="58"/>
        <end position="79"/>
    </location>
</feature>
<evidence type="ECO:0000256" key="6">
    <source>
        <dbReference type="SAM" id="Phobius"/>
    </source>
</evidence>
<protein>
    <recommendedName>
        <fullName evidence="7">3-oxo-5-alpha-steroid 4-dehydrogenase C-terminal domain-containing protein</fullName>
    </recommendedName>
</protein>
<sequence>MLVGYVPALVAALLASFPVPGAVDGARAQLLCAALAVHFLKRVLEHLSRGLPVPAVDLLYPGVLVFAIGVSGNLYHHYLLSRLRADGGGDKGYKVPRGGLFELVACPHYLFEIIAFFGFAMITQTVFAFAVAVGTVAYLAARSCVTRKWYSSKFEEFPARIKPLCRMSCSHLSALVF</sequence>
<dbReference type="EMBL" id="LWDX02055594">
    <property type="protein sequence ID" value="OEL18786.1"/>
    <property type="molecule type" value="Genomic_DNA"/>
</dbReference>
<dbReference type="STRING" id="888268.A0A1E5V0V8"/>
<evidence type="ECO:0000256" key="5">
    <source>
        <dbReference type="ARBA" id="ARBA00023136"/>
    </source>
</evidence>
<dbReference type="AlphaFoldDB" id="A0A1E5V0V8"/>
<feature type="transmembrane region" description="Helical" evidence="6">
    <location>
        <begin position="100"/>
        <end position="120"/>
    </location>
</feature>
<comment type="similarity">
    <text evidence="2">Belongs to the steroid 5-alpha reductase family.</text>
</comment>
<dbReference type="Proteomes" id="UP000095767">
    <property type="component" value="Unassembled WGS sequence"/>
</dbReference>
<accession>A0A1E5V0V8</accession>
<dbReference type="Pfam" id="PF02544">
    <property type="entry name" value="Steroid_dh"/>
    <property type="match status" value="1"/>
</dbReference>
<dbReference type="Gene3D" id="1.20.120.1630">
    <property type="match status" value="1"/>
</dbReference>
<evidence type="ECO:0000256" key="4">
    <source>
        <dbReference type="ARBA" id="ARBA00022989"/>
    </source>
</evidence>
<keyword evidence="5 6" id="KW-0472">Membrane</keyword>
<feature type="domain" description="3-oxo-5-alpha-steroid 4-dehydrogenase C-terminal" evidence="7">
    <location>
        <begin position="61"/>
        <end position="161"/>
    </location>
</feature>
<organism evidence="8 9">
    <name type="scientific">Dichanthelium oligosanthes</name>
    <dbReference type="NCBI Taxonomy" id="888268"/>
    <lineage>
        <taxon>Eukaryota</taxon>
        <taxon>Viridiplantae</taxon>
        <taxon>Streptophyta</taxon>
        <taxon>Embryophyta</taxon>
        <taxon>Tracheophyta</taxon>
        <taxon>Spermatophyta</taxon>
        <taxon>Magnoliopsida</taxon>
        <taxon>Liliopsida</taxon>
        <taxon>Poales</taxon>
        <taxon>Poaceae</taxon>
        <taxon>PACMAD clade</taxon>
        <taxon>Panicoideae</taxon>
        <taxon>Panicodae</taxon>
        <taxon>Paniceae</taxon>
        <taxon>Dichantheliinae</taxon>
        <taxon>Dichanthelium</taxon>
    </lineage>
</organism>
<reference evidence="8 9" key="1">
    <citation type="submission" date="2016-09" db="EMBL/GenBank/DDBJ databases">
        <title>The draft genome of Dichanthelium oligosanthes: A C3 panicoid grass species.</title>
        <authorList>
            <person name="Studer A.J."/>
            <person name="Schnable J.C."/>
            <person name="Brutnell T.P."/>
        </authorList>
    </citation>
    <scope>NUCLEOTIDE SEQUENCE [LARGE SCALE GENOMIC DNA]</scope>
    <source>
        <strain evidence="9">cv. Kellogg 1175</strain>
        <tissue evidence="8">Leaf</tissue>
    </source>
</reference>
<evidence type="ECO:0000256" key="1">
    <source>
        <dbReference type="ARBA" id="ARBA00004141"/>
    </source>
</evidence>
<dbReference type="InterPro" id="IPR039357">
    <property type="entry name" value="SRD5A/TECR"/>
</dbReference>
<dbReference type="InterPro" id="IPR001104">
    <property type="entry name" value="3-oxo-5_a-steroid_4-DH_C"/>
</dbReference>